<keyword evidence="10 12" id="KW-0472">Membrane</keyword>
<accession>A0AA41VN04</accession>
<dbReference type="Gene3D" id="3.30.200.20">
    <property type="entry name" value="Phosphorylase Kinase, domain 1"/>
    <property type="match status" value="1"/>
</dbReference>
<dbReference type="PROSITE" id="PS51450">
    <property type="entry name" value="LRR"/>
    <property type="match status" value="1"/>
</dbReference>
<dbReference type="FunFam" id="1.10.510.10:FF:000480">
    <property type="entry name" value="Pollen receptor-like kinase 1"/>
    <property type="match status" value="1"/>
</dbReference>
<evidence type="ECO:0000313" key="14">
    <source>
        <dbReference type="EMBL" id="MCL7044306.1"/>
    </source>
</evidence>
<keyword evidence="9 12" id="KW-1133">Transmembrane helix</keyword>
<evidence type="ECO:0000256" key="5">
    <source>
        <dbReference type="ARBA" id="ARBA00022729"/>
    </source>
</evidence>
<comment type="subcellular location">
    <subcellularLocation>
        <location evidence="1">Membrane</location>
        <topology evidence="1">Single-pass membrane protein</topology>
    </subcellularLocation>
</comment>
<dbReference type="FunFam" id="3.30.200.20:FF:000486">
    <property type="entry name" value="Leucine-rich repeat receptor-like protein kinase"/>
    <property type="match status" value="1"/>
</dbReference>
<dbReference type="CDD" id="cd14066">
    <property type="entry name" value="STKc_IRAK"/>
    <property type="match status" value="1"/>
</dbReference>
<protein>
    <recommendedName>
        <fullName evidence="13">Protein kinase domain-containing protein</fullName>
    </recommendedName>
</protein>
<sequence>MIPNSIGFLQNLRGVHLFNNKFSGSIPVSIGNSHLLQTLDLSSNSLTGKIPESVAKSRKLYKLNLSFNSLSGAIPISLTQSNSLAFLQLHNNNLTGSIPEEIGSLSKLQVLDLSENDLTSDIPISLADLPKLSSLNVSYNNLSGSVPFFLSNKFNSSSFVGNLQLCGFTGSSPCPSLPPSQVLPSSPSTEIPKNTSRKLSIKTILLIASGALLGVLIILCIIWICSKSGSNVRKVTTAAAAGEKGVTVVSGAEVEAGTDMGGKLVHFEGPLVFTADDLLCATAEIMGKSNYGTVYKATLEDGSQVAVKRLREKIAKNLKEFEGEVNGLGKIRHPNLLSLRAYYMGPKGEKLLVFDFMPKGSLASFLHARGPETPIDWPTRLSVAIGTARGLSYLHANENIIHGNLTAANILLDEQTNAKIADYGLSRLMTTNSNASVVATAGAQGYRAPELAKVKNLTTKTDVYSLGVIMLELLTGKSPGEPMNGMDLPQWVASIVNEEWTNEVFDLELMKDANNGDELLNTLKLALHCVDPSPAARPEVHEVLQQMEKIKPELPVSSGEDGGD</sequence>
<dbReference type="PANTHER" id="PTHR48008:SF6">
    <property type="entry name" value="LEUCINE-RICH REPEAT RECEPTOR-LIKE PROTEIN KINASE IMK3-RELATED"/>
    <property type="match status" value="1"/>
</dbReference>
<keyword evidence="11" id="KW-0675">Receptor</keyword>
<reference evidence="14" key="1">
    <citation type="submission" date="2022-03" db="EMBL/GenBank/DDBJ databases">
        <title>A functionally conserved STORR gene fusion in Papaver species that diverged 16.8 million years ago.</title>
        <authorList>
            <person name="Catania T."/>
        </authorList>
    </citation>
    <scope>NUCLEOTIDE SEQUENCE</scope>
    <source>
        <strain evidence="14">S-191538</strain>
    </source>
</reference>
<name>A0AA41VN04_PAPNU</name>
<dbReference type="Gene3D" id="3.80.10.10">
    <property type="entry name" value="Ribonuclease Inhibitor"/>
    <property type="match status" value="1"/>
</dbReference>
<dbReference type="SUPFAM" id="SSF56112">
    <property type="entry name" value="Protein kinase-like (PK-like)"/>
    <property type="match status" value="1"/>
</dbReference>
<dbReference type="AlphaFoldDB" id="A0AA41VN04"/>
<dbReference type="InterPro" id="IPR000719">
    <property type="entry name" value="Prot_kinase_dom"/>
</dbReference>
<comment type="caution">
    <text evidence="14">The sequence shown here is derived from an EMBL/GenBank/DDBJ whole genome shotgun (WGS) entry which is preliminary data.</text>
</comment>
<dbReference type="SUPFAM" id="SSF52058">
    <property type="entry name" value="L domain-like"/>
    <property type="match status" value="1"/>
</dbReference>
<dbReference type="InterPro" id="IPR001611">
    <property type="entry name" value="Leu-rich_rpt"/>
</dbReference>
<feature type="domain" description="Protein kinase" evidence="13">
    <location>
        <begin position="280"/>
        <end position="554"/>
    </location>
</feature>
<gene>
    <name evidence="14" type="ORF">MKW94_002575</name>
</gene>
<dbReference type="InterPro" id="IPR032675">
    <property type="entry name" value="LRR_dom_sf"/>
</dbReference>
<evidence type="ECO:0000259" key="13">
    <source>
        <dbReference type="PROSITE" id="PS50011"/>
    </source>
</evidence>
<evidence type="ECO:0000256" key="4">
    <source>
        <dbReference type="ARBA" id="ARBA00022692"/>
    </source>
</evidence>
<evidence type="ECO:0000256" key="3">
    <source>
        <dbReference type="ARBA" id="ARBA00022614"/>
    </source>
</evidence>
<dbReference type="GO" id="GO:0004672">
    <property type="term" value="F:protein kinase activity"/>
    <property type="evidence" value="ECO:0007669"/>
    <property type="project" value="InterPro"/>
</dbReference>
<evidence type="ECO:0000256" key="6">
    <source>
        <dbReference type="ARBA" id="ARBA00022737"/>
    </source>
</evidence>
<keyword evidence="7" id="KW-0547">Nucleotide-binding</keyword>
<dbReference type="PROSITE" id="PS50011">
    <property type="entry name" value="PROTEIN_KINASE_DOM"/>
    <property type="match status" value="1"/>
</dbReference>
<dbReference type="InterPro" id="IPR011009">
    <property type="entry name" value="Kinase-like_dom_sf"/>
</dbReference>
<dbReference type="Proteomes" id="UP001177140">
    <property type="component" value="Unassembled WGS sequence"/>
</dbReference>
<evidence type="ECO:0000256" key="7">
    <source>
        <dbReference type="ARBA" id="ARBA00022741"/>
    </source>
</evidence>
<feature type="transmembrane region" description="Helical" evidence="12">
    <location>
        <begin position="203"/>
        <end position="224"/>
    </location>
</feature>
<keyword evidence="15" id="KW-1185">Reference proteome</keyword>
<evidence type="ECO:0000256" key="9">
    <source>
        <dbReference type="ARBA" id="ARBA00022989"/>
    </source>
</evidence>
<evidence type="ECO:0000256" key="12">
    <source>
        <dbReference type="SAM" id="Phobius"/>
    </source>
</evidence>
<evidence type="ECO:0000256" key="1">
    <source>
        <dbReference type="ARBA" id="ARBA00004167"/>
    </source>
</evidence>
<keyword evidence="5" id="KW-0732">Signal</keyword>
<keyword evidence="3" id="KW-0433">Leucine-rich repeat</keyword>
<keyword evidence="6" id="KW-0677">Repeat</keyword>
<dbReference type="FunFam" id="3.80.10.10:FF:000722">
    <property type="entry name" value="Leucine-rich repeat receptor-like protein kinase"/>
    <property type="match status" value="1"/>
</dbReference>
<dbReference type="EMBL" id="JAJJMA010256808">
    <property type="protein sequence ID" value="MCL7044306.1"/>
    <property type="molecule type" value="Genomic_DNA"/>
</dbReference>
<dbReference type="Pfam" id="PF07714">
    <property type="entry name" value="PK_Tyr_Ser-Thr"/>
    <property type="match status" value="1"/>
</dbReference>
<keyword evidence="8" id="KW-0067">ATP-binding</keyword>
<evidence type="ECO:0000256" key="8">
    <source>
        <dbReference type="ARBA" id="ARBA00022840"/>
    </source>
</evidence>
<dbReference type="InterPro" id="IPR001245">
    <property type="entry name" value="Ser-Thr/Tyr_kinase_cat_dom"/>
</dbReference>
<dbReference type="InterPro" id="IPR052451">
    <property type="entry name" value="Ser/Thr_kinase-like"/>
</dbReference>
<dbReference type="FunFam" id="3.80.10.10:FF:000383">
    <property type="entry name" value="Leucine-rich repeat receptor protein kinase EMS1"/>
    <property type="match status" value="1"/>
</dbReference>
<dbReference type="Gene3D" id="1.10.510.10">
    <property type="entry name" value="Transferase(Phosphotransferase) domain 1"/>
    <property type="match status" value="1"/>
</dbReference>
<dbReference type="GO" id="GO:0005524">
    <property type="term" value="F:ATP binding"/>
    <property type="evidence" value="ECO:0007669"/>
    <property type="project" value="UniProtKB-KW"/>
</dbReference>
<evidence type="ECO:0000256" key="11">
    <source>
        <dbReference type="ARBA" id="ARBA00023170"/>
    </source>
</evidence>
<organism evidence="14 15">
    <name type="scientific">Papaver nudicaule</name>
    <name type="common">Iceland poppy</name>
    <dbReference type="NCBI Taxonomy" id="74823"/>
    <lineage>
        <taxon>Eukaryota</taxon>
        <taxon>Viridiplantae</taxon>
        <taxon>Streptophyta</taxon>
        <taxon>Embryophyta</taxon>
        <taxon>Tracheophyta</taxon>
        <taxon>Spermatophyta</taxon>
        <taxon>Magnoliopsida</taxon>
        <taxon>Ranunculales</taxon>
        <taxon>Papaveraceae</taxon>
        <taxon>Papaveroideae</taxon>
        <taxon>Papaver</taxon>
    </lineage>
</organism>
<dbReference type="Pfam" id="PF13855">
    <property type="entry name" value="LRR_8"/>
    <property type="match status" value="1"/>
</dbReference>
<proteinExistence type="predicted"/>
<dbReference type="GO" id="GO:0016020">
    <property type="term" value="C:membrane"/>
    <property type="evidence" value="ECO:0007669"/>
    <property type="project" value="UniProtKB-SubCell"/>
</dbReference>
<dbReference type="Pfam" id="PF00560">
    <property type="entry name" value="LRR_1"/>
    <property type="match status" value="3"/>
</dbReference>
<keyword evidence="2" id="KW-0597">Phosphoprotein</keyword>
<keyword evidence="4 12" id="KW-0812">Transmembrane</keyword>
<evidence type="ECO:0000256" key="2">
    <source>
        <dbReference type="ARBA" id="ARBA00022553"/>
    </source>
</evidence>
<evidence type="ECO:0000313" key="15">
    <source>
        <dbReference type="Proteomes" id="UP001177140"/>
    </source>
</evidence>
<dbReference type="PRINTS" id="PR00019">
    <property type="entry name" value="LEURICHRPT"/>
</dbReference>
<evidence type="ECO:0000256" key="10">
    <source>
        <dbReference type="ARBA" id="ARBA00023136"/>
    </source>
</evidence>
<dbReference type="PANTHER" id="PTHR48008">
    <property type="entry name" value="LEUCINE-RICH REPEAT RECEPTOR-LIKE PROTEIN KINASE IMK3-RELATED"/>
    <property type="match status" value="1"/>
</dbReference>